<accession>L0EF75</accession>
<keyword evidence="1" id="KW-0472">Membrane</keyword>
<dbReference type="eggNOG" id="ENOG50331J2">
    <property type="taxonomic scope" value="Bacteria"/>
</dbReference>
<evidence type="ECO:0008006" key="4">
    <source>
        <dbReference type="Google" id="ProtNLM"/>
    </source>
</evidence>
<dbReference type="HOGENOM" id="CLU_151140_2_0_9"/>
<dbReference type="AlphaFoldDB" id="L0EF75"/>
<dbReference type="Pfam" id="PF14036">
    <property type="entry name" value="YlaH"/>
    <property type="match status" value="1"/>
</dbReference>
<dbReference type="EMBL" id="CP003255">
    <property type="protein sequence ID" value="AGA58452.1"/>
    <property type="molecule type" value="Genomic_DNA"/>
</dbReference>
<dbReference type="STRING" id="717605.Theco_2341"/>
<reference evidence="3" key="1">
    <citation type="submission" date="2012-01" db="EMBL/GenBank/DDBJ databases">
        <title>Complete sequence of chromosome of Thermobacillus composti KWC4.</title>
        <authorList>
            <person name="Lucas S."/>
            <person name="Han J."/>
            <person name="Lapidus A."/>
            <person name="Cheng J.-F."/>
            <person name="Goodwin L."/>
            <person name="Pitluck S."/>
            <person name="Peters L."/>
            <person name="Ovchinnikova G."/>
            <person name="Teshima H."/>
            <person name="Detter J.C."/>
            <person name="Han C."/>
            <person name="Tapia R."/>
            <person name="Land M."/>
            <person name="Hauser L."/>
            <person name="Kyrpides N."/>
            <person name="Ivanova N."/>
            <person name="Pagani I."/>
            <person name="Anderson I."/>
            <person name="Woyke T."/>
        </authorList>
    </citation>
    <scope>NUCLEOTIDE SEQUENCE [LARGE SCALE GENOMIC DNA]</scope>
    <source>
        <strain evidence="3">DSM 18247 / JCM 13945 / KWC4</strain>
    </source>
</reference>
<feature type="transmembrane region" description="Helical" evidence="1">
    <location>
        <begin position="6"/>
        <end position="28"/>
    </location>
</feature>
<evidence type="ECO:0000313" key="3">
    <source>
        <dbReference type="Proteomes" id="UP000010795"/>
    </source>
</evidence>
<dbReference type="Proteomes" id="UP000010795">
    <property type="component" value="Chromosome"/>
</dbReference>
<gene>
    <name evidence="2" type="ordered locus">Theco_2341</name>
</gene>
<sequence length="107" mass="12565">MQEWLAEHMLVSYLLIVGFTIFIFNNVFRPVRRLPILKEILVYVTIAIGSLVLLVLQVDKLPIIQCMAVAVVLMLILRLRQLYDRWRKDRGNADRNDKERDAADEVR</sequence>
<protein>
    <recommendedName>
        <fullName evidence="4">YlaH-like protein</fullName>
    </recommendedName>
</protein>
<dbReference type="OrthoDB" id="2665181at2"/>
<dbReference type="RefSeq" id="WP_015255196.1">
    <property type="nucleotide sequence ID" value="NC_019897.1"/>
</dbReference>
<feature type="transmembrane region" description="Helical" evidence="1">
    <location>
        <begin position="62"/>
        <end position="80"/>
    </location>
</feature>
<dbReference type="KEGG" id="tco:Theco_2341"/>
<dbReference type="InterPro" id="IPR025620">
    <property type="entry name" value="YlaH"/>
</dbReference>
<keyword evidence="1" id="KW-0812">Transmembrane</keyword>
<evidence type="ECO:0000313" key="2">
    <source>
        <dbReference type="EMBL" id="AGA58452.1"/>
    </source>
</evidence>
<evidence type="ECO:0000256" key="1">
    <source>
        <dbReference type="SAM" id="Phobius"/>
    </source>
</evidence>
<proteinExistence type="predicted"/>
<feature type="transmembrane region" description="Helical" evidence="1">
    <location>
        <begin position="40"/>
        <end position="56"/>
    </location>
</feature>
<keyword evidence="1" id="KW-1133">Transmembrane helix</keyword>
<keyword evidence="3" id="KW-1185">Reference proteome</keyword>
<name>L0EF75_THECK</name>
<organism evidence="2 3">
    <name type="scientific">Thermobacillus composti (strain DSM 18247 / JCM 13945 / KWC4)</name>
    <dbReference type="NCBI Taxonomy" id="717605"/>
    <lineage>
        <taxon>Bacteria</taxon>
        <taxon>Bacillati</taxon>
        <taxon>Bacillota</taxon>
        <taxon>Bacilli</taxon>
        <taxon>Bacillales</taxon>
        <taxon>Paenibacillaceae</taxon>
        <taxon>Thermobacillus</taxon>
    </lineage>
</organism>